<sequence>MHKTKLERTFEFFKAITFGNLVGGLASFIIASVIFFVWKNQDTNGQQSVFNDALNVSIFLFPVGLMYSLVVISPIAILLKNQKRAFQICGFVAAVVPSLLLIGNGYWDVLALSYGIATILLFLRMYSIDQT</sequence>
<dbReference type="RefSeq" id="WP_006013987.1">
    <property type="nucleotide sequence ID" value="NZ_AUAV01000024.1"/>
</dbReference>
<evidence type="ECO:0000313" key="2">
    <source>
        <dbReference type="EMBL" id="GAC30184.1"/>
    </source>
</evidence>
<dbReference type="AlphaFoldDB" id="K6YBR7"/>
<feature type="transmembrane region" description="Helical" evidence="1">
    <location>
        <begin position="85"/>
        <end position="103"/>
    </location>
</feature>
<proteinExistence type="predicted"/>
<name>K6YBR7_9ALTE</name>
<keyword evidence="1" id="KW-0812">Transmembrane</keyword>
<evidence type="ECO:0000313" key="3">
    <source>
        <dbReference type="Proteomes" id="UP000006251"/>
    </source>
</evidence>
<dbReference type="Proteomes" id="UP000006251">
    <property type="component" value="Unassembled WGS sequence"/>
</dbReference>
<protein>
    <submittedName>
        <fullName evidence="2">Uncharacterized protein</fullName>
    </submittedName>
</protein>
<accession>K6YBR7</accession>
<dbReference type="OrthoDB" id="9886590at2"/>
<organism evidence="2 3">
    <name type="scientific">Brumicola pallidula DSM 14239 = ACAM 615</name>
    <dbReference type="NCBI Taxonomy" id="1121922"/>
    <lineage>
        <taxon>Bacteria</taxon>
        <taxon>Pseudomonadati</taxon>
        <taxon>Pseudomonadota</taxon>
        <taxon>Gammaproteobacteria</taxon>
        <taxon>Alteromonadales</taxon>
        <taxon>Alteromonadaceae</taxon>
        <taxon>Brumicola</taxon>
    </lineage>
</organism>
<keyword evidence="3" id="KW-1185">Reference proteome</keyword>
<gene>
    <name evidence="2" type="ORF">GPAL_3336</name>
</gene>
<reference evidence="3" key="1">
    <citation type="journal article" date="2014" name="Environ. Microbiol.">
        <title>Comparative genomics of the marine bacterial genus Glaciecola reveals the high degree of genomic diversity and genomic characteristic for cold adaptation.</title>
        <authorList>
            <person name="Qin Q.L."/>
            <person name="Xie B.B."/>
            <person name="Yu Y."/>
            <person name="Shu Y.L."/>
            <person name="Rong J.C."/>
            <person name="Zhang Y.J."/>
            <person name="Zhao D.L."/>
            <person name="Chen X.L."/>
            <person name="Zhang X.Y."/>
            <person name="Chen B."/>
            <person name="Zhou B.C."/>
            <person name="Zhang Y.Z."/>
        </authorList>
    </citation>
    <scope>NUCLEOTIDE SEQUENCE [LARGE SCALE GENOMIC DNA]</scope>
    <source>
        <strain evidence="3">ACAM 615</strain>
    </source>
</reference>
<dbReference type="STRING" id="1121922.GCA_000428905_03628"/>
<feature type="transmembrane region" description="Helical" evidence="1">
    <location>
        <begin position="12"/>
        <end position="38"/>
    </location>
</feature>
<dbReference type="EMBL" id="BAEQ01000054">
    <property type="protein sequence ID" value="GAC30184.1"/>
    <property type="molecule type" value="Genomic_DNA"/>
</dbReference>
<comment type="caution">
    <text evidence="2">The sequence shown here is derived from an EMBL/GenBank/DDBJ whole genome shotgun (WGS) entry which is preliminary data.</text>
</comment>
<evidence type="ECO:0000256" key="1">
    <source>
        <dbReference type="SAM" id="Phobius"/>
    </source>
</evidence>
<feature type="transmembrane region" description="Helical" evidence="1">
    <location>
        <begin position="58"/>
        <end position="78"/>
    </location>
</feature>
<feature type="transmembrane region" description="Helical" evidence="1">
    <location>
        <begin position="109"/>
        <end position="126"/>
    </location>
</feature>
<keyword evidence="1" id="KW-1133">Transmembrane helix</keyword>
<keyword evidence="1" id="KW-0472">Membrane</keyword>